<dbReference type="RefSeq" id="WP_345436644.1">
    <property type="nucleotide sequence ID" value="NZ_BAABKO010000001.1"/>
</dbReference>
<name>A0ABP8ZY82_9MICO</name>
<dbReference type="Pfam" id="PF25837">
    <property type="entry name" value="Apionate_lact_N"/>
    <property type="match status" value="1"/>
</dbReference>
<proteinExistence type="predicted"/>
<evidence type="ECO:0000313" key="3">
    <source>
        <dbReference type="EMBL" id="GAA4768667.1"/>
    </source>
</evidence>
<gene>
    <name evidence="3" type="ORF">GCM10023351_10340</name>
</gene>
<accession>A0ABP8ZY82</accession>
<sequence>MTASHAWAGDGVPWTHGAWSLERRADELADIRYEGVVVLRSVRAVARDRDWSTAAMRVDGVTAHGDGFDIAVHTEGCGSSLSGAVTVRADGRRLEIGWRGRAESEWLTNRTGLVVLHPPHLAGTALDVVHADGGREATAFPRAISPHQPVVDIAALGWVDAGMRVEVAFAGDVFEMEDQRNWTDASYKTYSRPLALPFPYRVGAGEELAQSIAVTVAGAPSPAPRRGAHVTLVDAGVFPEILAGASTAPDPAPAIPRDRTVLVELDLAAPSWRAALARETGRPLDVRIVLAQDDADVLTASSAAALDAAVDALVGCDVRRIAAFSRAVHTSRPAHVDALRAALVRTGSTAQVLAGARSHFTQLNREQAELPRAADGVAFASTPLFHAVGTEQLVESVAMQRLTAEQAVRIADGLPVHVGPVTLRPRFNDVATAPQPAPSRGDLREGYGAAFTGADDPRQSAPELAAWLVASAAAFAVPGIASVCFFEEWGPRGLRSADGSPYPVLAAFDAVAALAGAALASGASADGLVWAVGGGAVVLAANLDDRARDVEVDTPSGRLSGSLPAFGWARLR</sequence>
<protein>
    <submittedName>
        <fullName evidence="3">Uncharacterized protein</fullName>
    </submittedName>
</protein>
<reference evidence="4" key="1">
    <citation type="journal article" date="2019" name="Int. J. Syst. Evol. Microbiol.">
        <title>The Global Catalogue of Microorganisms (GCM) 10K type strain sequencing project: providing services to taxonomists for standard genome sequencing and annotation.</title>
        <authorList>
            <consortium name="The Broad Institute Genomics Platform"/>
            <consortium name="The Broad Institute Genome Sequencing Center for Infectious Disease"/>
            <person name="Wu L."/>
            <person name="Ma J."/>
        </authorList>
    </citation>
    <scope>NUCLEOTIDE SEQUENCE [LARGE SCALE GENOMIC DNA]</scope>
    <source>
        <strain evidence="4">JCM 18537</strain>
    </source>
</reference>
<evidence type="ECO:0000259" key="1">
    <source>
        <dbReference type="Pfam" id="PF25837"/>
    </source>
</evidence>
<evidence type="ECO:0000259" key="2">
    <source>
        <dbReference type="Pfam" id="PF25838"/>
    </source>
</evidence>
<feature type="domain" description="D-apionate lactonase N-terminal" evidence="1">
    <location>
        <begin position="13"/>
        <end position="218"/>
    </location>
</feature>
<organism evidence="3 4">
    <name type="scientific">Microbacterium gilvum</name>
    <dbReference type="NCBI Taxonomy" id="1336204"/>
    <lineage>
        <taxon>Bacteria</taxon>
        <taxon>Bacillati</taxon>
        <taxon>Actinomycetota</taxon>
        <taxon>Actinomycetes</taxon>
        <taxon>Micrococcales</taxon>
        <taxon>Microbacteriaceae</taxon>
        <taxon>Microbacterium</taxon>
    </lineage>
</organism>
<dbReference type="Pfam" id="PF25838">
    <property type="entry name" value="Apionate_lact_M"/>
    <property type="match status" value="1"/>
</dbReference>
<dbReference type="InterPro" id="IPR058788">
    <property type="entry name" value="ApnL_N"/>
</dbReference>
<dbReference type="InterPro" id="IPR058787">
    <property type="entry name" value="ApnL_M"/>
</dbReference>
<dbReference type="Proteomes" id="UP001501645">
    <property type="component" value="Unassembled WGS sequence"/>
</dbReference>
<feature type="domain" description="D-apionate lactonase TIM barrel" evidence="2">
    <location>
        <begin position="263"/>
        <end position="516"/>
    </location>
</feature>
<comment type="caution">
    <text evidence="3">The sequence shown here is derived from an EMBL/GenBank/DDBJ whole genome shotgun (WGS) entry which is preliminary data.</text>
</comment>
<keyword evidence="4" id="KW-1185">Reference proteome</keyword>
<dbReference type="EMBL" id="BAABKO010000001">
    <property type="protein sequence ID" value="GAA4768667.1"/>
    <property type="molecule type" value="Genomic_DNA"/>
</dbReference>
<evidence type="ECO:0000313" key="4">
    <source>
        <dbReference type="Proteomes" id="UP001501645"/>
    </source>
</evidence>